<dbReference type="PANTHER" id="PTHR14047:SF3">
    <property type="entry name" value="P ANTIGEN FAMILY MEMBER 1"/>
    <property type="match status" value="1"/>
</dbReference>
<sequence>MGFRRRLIYPCIPICYIESSEQSSDEEPEEMEPPTKNQDPAPAPERMDEGVSAAQGLEPEADSQEQVQLMPGCEPGDGPAAKKIRLQNLQVKLPEEGEGQSQH</sequence>
<reference evidence="4" key="2">
    <citation type="submission" date="2025-09" db="UniProtKB">
        <authorList>
            <consortium name="Ensembl"/>
        </authorList>
    </citation>
    <scope>IDENTIFICATION</scope>
</reference>
<dbReference type="OMA" id="MPGCEPG"/>
<evidence type="ECO:0000313" key="4">
    <source>
        <dbReference type="Ensembl" id="ENSCCAP00000010450.1"/>
    </source>
</evidence>
<reference evidence="4" key="1">
    <citation type="submission" date="2025-08" db="UniProtKB">
        <authorList>
            <consortium name="Ensembl"/>
        </authorList>
    </citation>
    <scope>IDENTIFICATION</scope>
</reference>
<dbReference type="InterPro" id="IPR008625">
    <property type="entry name" value="GAGE_fam"/>
</dbReference>
<keyword evidence="5" id="KW-1185">Reference proteome</keyword>
<feature type="compositionally biased region" description="Acidic residues" evidence="2">
    <location>
        <begin position="23"/>
        <end position="32"/>
    </location>
</feature>
<evidence type="ECO:0000256" key="1">
    <source>
        <dbReference type="ARBA" id="ARBA00007043"/>
    </source>
</evidence>
<evidence type="ECO:0000259" key="3">
    <source>
        <dbReference type="SMART" id="SM01379"/>
    </source>
</evidence>
<feature type="domain" description="GAGE" evidence="3">
    <location>
        <begin position="1"/>
        <end position="103"/>
    </location>
</feature>
<proteinExistence type="inferred from homology"/>
<accession>A0A2K5Q3I3</accession>
<feature type="region of interest" description="Disordered" evidence="2">
    <location>
        <begin position="19"/>
        <end position="103"/>
    </location>
</feature>
<evidence type="ECO:0000256" key="2">
    <source>
        <dbReference type="SAM" id="MobiDB-lite"/>
    </source>
</evidence>
<dbReference type="GeneTree" id="ENSGT00940000153097"/>
<dbReference type="InterPro" id="IPR031320">
    <property type="entry name" value="GAGE"/>
</dbReference>
<dbReference type="Ensembl" id="ENSCCAT00000027844.1">
    <property type="protein sequence ID" value="ENSCCAP00000010450.1"/>
    <property type="gene ID" value="ENSCCAG00000022968.1"/>
</dbReference>
<dbReference type="AlphaFoldDB" id="A0A2K5Q3I3"/>
<dbReference type="SMART" id="SM01379">
    <property type="entry name" value="GAGE"/>
    <property type="match status" value="1"/>
</dbReference>
<dbReference type="Proteomes" id="UP000233040">
    <property type="component" value="Unassembled WGS sequence"/>
</dbReference>
<protein>
    <recommendedName>
        <fullName evidence="3">GAGE domain-containing protein</fullName>
    </recommendedName>
</protein>
<dbReference type="Pfam" id="PF05831">
    <property type="entry name" value="GAGE"/>
    <property type="match status" value="1"/>
</dbReference>
<organism evidence="4 5">
    <name type="scientific">Cebus imitator</name>
    <name type="common">Panamanian white-faced capuchin</name>
    <name type="synonym">Cebus capucinus imitator</name>
    <dbReference type="NCBI Taxonomy" id="2715852"/>
    <lineage>
        <taxon>Eukaryota</taxon>
        <taxon>Metazoa</taxon>
        <taxon>Chordata</taxon>
        <taxon>Craniata</taxon>
        <taxon>Vertebrata</taxon>
        <taxon>Euteleostomi</taxon>
        <taxon>Mammalia</taxon>
        <taxon>Eutheria</taxon>
        <taxon>Euarchontoglires</taxon>
        <taxon>Primates</taxon>
        <taxon>Haplorrhini</taxon>
        <taxon>Platyrrhini</taxon>
        <taxon>Cebidae</taxon>
        <taxon>Cebinae</taxon>
        <taxon>Cebus</taxon>
    </lineage>
</organism>
<comment type="similarity">
    <text evidence="1">Belongs to the GAGE family.</text>
</comment>
<dbReference type="PANTHER" id="PTHR14047">
    <property type="entry name" value="P ANTIGEN FAMILY MEMBER 5-RELATED"/>
    <property type="match status" value="1"/>
</dbReference>
<name>A0A2K5Q3I3_CEBIM</name>
<dbReference type="STRING" id="9516.ENSCCAP00000010450"/>
<evidence type="ECO:0000313" key="5">
    <source>
        <dbReference type="Proteomes" id="UP000233040"/>
    </source>
</evidence>